<evidence type="ECO:0000256" key="5">
    <source>
        <dbReference type="ARBA" id="ARBA00022692"/>
    </source>
</evidence>
<keyword evidence="10" id="KW-0997">Cell inner membrane</keyword>
<comment type="cofactor">
    <cofactor evidence="10">
        <name>FMN</name>
        <dbReference type="ChEBI" id="CHEBI:58210"/>
    </cofactor>
</comment>
<keyword evidence="5 10" id="KW-0812">Transmembrane</keyword>
<protein>
    <recommendedName>
        <fullName evidence="10">Ion-translocating oxidoreductase complex subunit D</fullName>
        <ecNumber evidence="10">7.-.-.-</ecNumber>
    </recommendedName>
    <alternativeName>
        <fullName evidence="10">Rnf electron transport complex subunit D</fullName>
    </alternativeName>
</protein>
<evidence type="ECO:0000256" key="1">
    <source>
        <dbReference type="ARBA" id="ARBA00022448"/>
    </source>
</evidence>
<name>A0A250L3G7_9GAMM</name>
<evidence type="ECO:0000256" key="10">
    <source>
        <dbReference type="HAMAP-Rule" id="MF_00462"/>
    </source>
</evidence>
<dbReference type="RefSeq" id="WP_331852271.1">
    <property type="nucleotide sequence ID" value="NZ_AP017928.1"/>
</dbReference>
<sequence length="360" mass="38420">MSKVYLPVAPMSRAEHPVQGIMAQVMFALLPATGFGLFLFGWPAIYLFLLTVLSAVLFEAVCLKLSGKPASLFLWDGSALLTGWLLALSLPPWAPWWLGVTGAGLAIVVGKQIYGGIGQNLFNPAMLARVALLVSFPLEMTTWVQPAPLFSDHGPGFLQALAITFGGAGGIDGYTSATVIGHAKTELSQGKTLTEAFANGQFGLAGAWLGWMPGSLGETSAPLVACGGLWLLRKRIITWHIPLSLLGTVAALASVFYLIDSERYLGPLWHLGSGGVMLAAFFIATDYVTSPGSPRGQLIFGAGCGLLIFVIRTWGGFPEGVGFAVLLMNALTPVIDYYVRPRIYGRDYKGRPLKMPEGKE</sequence>
<evidence type="ECO:0000256" key="9">
    <source>
        <dbReference type="ARBA" id="ARBA00023136"/>
    </source>
</evidence>
<feature type="transmembrane region" description="Helical" evidence="10">
    <location>
        <begin position="126"/>
        <end position="144"/>
    </location>
</feature>
<proteinExistence type="inferred from homology"/>
<dbReference type="KEGG" id="mmai:sS8_5422"/>
<dbReference type="InterPro" id="IPR011303">
    <property type="entry name" value="RnfD_bac"/>
</dbReference>
<accession>A0A250L3G7</accession>
<reference evidence="11 12" key="1">
    <citation type="submission" date="2016-12" db="EMBL/GenBank/DDBJ databases">
        <title>Genome sequencing of Methylocaldum marinum.</title>
        <authorList>
            <person name="Takeuchi M."/>
            <person name="Kamagata Y."/>
            <person name="Hiraoka S."/>
            <person name="Oshima K."/>
            <person name="Hattori M."/>
            <person name="Iwasaki W."/>
        </authorList>
    </citation>
    <scope>NUCLEOTIDE SEQUENCE [LARGE SCALE GENOMIC DNA]</scope>
    <source>
        <strain evidence="11 12">S8</strain>
    </source>
</reference>
<feature type="transmembrane region" description="Helical" evidence="10">
    <location>
        <begin position="265"/>
        <end position="284"/>
    </location>
</feature>
<keyword evidence="10" id="KW-1003">Cell membrane</keyword>
<comment type="function">
    <text evidence="10">Part of a membrane-bound complex that couples electron transfer with translocation of ions across the membrane.</text>
</comment>
<dbReference type="GO" id="GO:0055085">
    <property type="term" value="P:transmembrane transport"/>
    <property type="evidence" value="ECO:0007669"/>
    <property type="project" value="InterPro"/>
</dbReference>
<feature type="modified residue" description="FMN phosphoryl threonine" evidence="10">
    <location>
        <position position="178"/>
    </location>
</feature>
<keyword evidence="8 10" id="KW-1133">Transmembrane helix</keyword>
<evidence type="ECO:0000313" key="11">
    <source>
        <dbReference type="EMBL" id="BBA37339.1"/>
    </source>
</evidence>
<dbReference type="GO" id="GO:0005886">
    <property type="term" value="C:plasma membrane"/>
    <property type="evidence" value="ECO:0007669"/>
    <property type="project" value="UniProtKB-SubCell"/>
</dbReference>
<evidence type="ECO:0000256" key="2">
    <source>
        <dbReference type="ARBA" id="ARBA00022553"/>
    </source>
</evidence>
<dbReference type="EC" id="7.-.-.-" evidence="10"/>
<keyword evidence="12" id="KW-1185">Reference proteome</keyword>
<comment type="similarity">
    <text evidence="10">Belongs to the NqrB/RnfD family.</text>
</comment>
<dbReference type="InterPro" id="IPR004338">
    <property type="entry name" value="NqrB/RnfD"/>
</dbReference>
<keyword evidence="9 10" id="KW-0472">Membrane</keyword>
<feature type="transmembrane region" description="Helical" evidence="10">
    <location>
        <begin position="45"/>
        <end position="65"/>
    </location>
</feature>
<feature type="transmembrane region" description="Helical" evidence="10">
    <location>
        <begin position="239"/>
        <end position="259"/>
    </location>
</feature>
<evidence type="ECO:0000256" key="6">
    <source>
        <dbReference type="ARBA" id="ARBA00022967"/>
    </source>
</evidence>
<keyword evidence="2 10" id="KW-0597">Phosphoprotein</keyword>
<keyword evidence="6 10" id="KW-1278">Translocase</keyword>
<dbReference type="HAMAP" id="MF_00462">
    <property type="entry name" value="RsxD_RnfD"/>
    <property type="match status" value="1"/>
</dbReference>
<feature type="transmembrane region" description="Helical" evidence="10">
    <location>
        <begin position="321"/>
        <end position="339"/>
    </location>
</feature>
<dbReference type="PANTHER" id="PTHR30578:SF0">
    <property type="entry name" value="ION-TRANSLOCATING OXIDOREDUCTASE COMPLEX SUBUNIT D"/>
    <property type="match status" value="1"/>
</dbReference>
<feature type="transmembrane region" description="Helical" evidence="10">
    <location>
        <begin position="21"/>
        <end position="39"/>
    </location>
</feature>
<dbReference type="NCBIfam" id="TIGR01946">
    <property type="entry name" value="rnfD"/>
    <property type="match status" value="1"/>
</dbReference>
<dbReference type="GO" id="GO:0022900">
    <property type="term" value="P:electron transport chain"/>
    <property type="evidence" value="ECO:0007669"/>
    <property type="project" value="UniProtKB-UniRule"/>
</dbReference>
<evidence type="ECO:0000313" key="12">
    <source>
        <dbReference type="Proteomes" id="UP000266313"/>
    </source>
</evidence>
<dbReference type="Pfam" id="PF03116">
    <property type="entry name" value="NQR2_RnfD_RnfE"/>
    <property type="match status" value="1"/>
</dbReference>
<evidence type="ECO:0000256" key="4">
    <source>
        <dbReference type="ARBA" id="ARBA00022643"/>
    </source>
</evidence>
<keyword evidence="4 10" id="KW-0288">FMN</keyword>
<evidence type="ECO:0000256" key="3">
    <source>
        <dbReference type="ARBA" id="ARBA00022630"/>
    </source>
</evidence>
<keyword evidence="1 10" id="KW-0813">Transport</keyword>
<comment type="subunit">
    <text evidence="10">The complex is composed of six subunits: RnfA, RnfB, RnfC, RnfD, RnfE and RnfG.</text>
</comment>
<keyword evidence="7 10" id="KW-0249">Electron transport</keyword>
<feature type="transmembrane region" description="Helical" evidence="10">
    <location>
        <begin position="72"/>
        <end position="90"/>
    </location>
</feature>
<keyword evidence="3 10" id="KW-0285">Flavoprotein</keyword>
<evidence type="ECO:0000256" key="8">
    <source>
        <dbReference type="ARBA" id="ARBA00022989"/>
    </source>
</evidence>
<feature type="transmembrane region" description="Helical" evidence="10">
    <location>
        <begin position="296"/>
        <end position="315"/>
    </location>
</feature>
<dbReference type="Proteomes" id="UP000266313">
    <property type="component" value="Chromosome"/>
</dbReference>
<dbReference type="PANTHER" id="PTHR30578">
    <property type="entry name" value="ELECTRON TRANSPORT COMPLEX PROTEIN RNFD"/>
    <property type="match status" value="1"/>
</dbReference>
<dbReference type="EMBL" id="AP017928">
    <property type="protein sequence ID" value="BBA37339.1"/>
    <property type="molecule type" value="Genomic_DNA"/>
</dbReference>
<comment type="subcellular location">
    <subcellularLocation>
        <location evidence="10">Cell inner membrane</location>
        <topology evidence="10">Multi-pass membrane protein</topology>
    </subcellularLocation>
</comment>
<dbReference type="AlphaFoldDB" id="A0A250L3G7"/>
<evidence type="ECO:0000256" key="7">
    <source>
        <dbReference type="ARBA" id="ARBA00022982"/>
    </source>
</evidence>
<gene>
    <name evidence="10" type="primary">rnfD</name>
    <name evidence="11" type="ORF">sS8_5422</name>
</gene>
<organism evidence="11 12">
    <name type="scientific">Methylocaldum marinum</name>
    <dbReference type="NCBI Taxonomy" id="1432792"/>
    <lineage>
        <taxon>Bacteria</taxon>
        <taxon>Pseudomonadati</taxon>
        <taxon>Pseudomonadota</taxon>
        <taxon>Gammaproteobacteria</taxon>
        <taxon>Methylococcales</taxon>
        <taxon>Methylococcaceae</taxon>
        <taxon>Methylocaldum</taxon>
    </lineage>
</organism>